<sequence length="239" mass="26511">MVGKGRRRREKNYRAAHGGGTALPPPPDPSQVDALPSKLRKLISFASSPQPPPPQDAAKDSKDSKTQKQSESGDDKKSSWKGGLDSKATTSEVGVGDEQLTKPWNDNDEISQKNAGKKRKRKGKRGQPEDLRFQAVEGSSTGSRRKERKKMYRESRKKKHKKATDKDDIDFPGHEKVKFGDVVKAPPKLAVIPKALKNPQNASQQRLRLQAIEAYRNRRGWASQPSNQLPSTLGSTLPM</sequence>
<dbReference type="InParanoid" id="A0A059C424"/>
<evidence type="ECO:0000256" key="1">
    <source>
        <dbReference type="SAM" id="MobiDB-lite"/>
    </source>
</evidence>
<dbReference type="Gramene" id="KCW72916">
    <property type="protein sequence ID" value="KCW72916"/>
    <property type="gene ID" value="EUGRSUZ_E01357"/>
</dbReference>
<dbReference type="FunCoup" id="A0A059C424">
    <property type="interactions" value="1670"/>
</dbReference>
<feature type="compositionally biased region" description="Basic and acidic residues" evidence="1">
    <location>
        <begin position="57"/>
        <end position="78"/>
    </location>
</feature>
<feature type="region of interest" description="Disordered" evidence="1">
    <location>
        <begin position="220"/>
        <end position="239"/>
    </location>
</feature>
<name>A0A059C424_EUCGR</name>
<protein>
    <submittedName>
        <fullName evidence="2">Uncharacterized protein</fullName>
    </submittedName>
</protein>
<feature type="compositionally biased region" description="Basic residues" evidence="1">
    <location>
        <begin position="115"/>
        <end position="125"/>
    </location>
</feature>
<dbReference type="STRING" id="71139.A0A059C424"/>
<dbReference type="eggNOG" id="ENOG502RY78">
    <property type="taxonomic scope" value="Eukaryota"/>
</dbReference>
<feature type="compositionally biased region" description="Basic residues" evidence="1">
    <location>
        <begin position="1"/>
        <end position="11"/>
    </location>
</feature>
<feature type="compositionally biased region" description="Polar residues" evidence="1">
    <location>
        <begin position="223"/>
        <end position="239"/>
    </location>
</feature>
<dbReference type="KEGG" id="egr:104444310"/>
<dbReference type="PANTHER" id="PTHR37218:SF2">
    <property type="entry name" value="COILED-COIL PROTEIN"/>
    <property type="match status" value="1"/>
</dbReference>
<proteinExistence type="predicted"/>
<accession>A0A059C424</accession>
<reference evidence="2" key="1">
    <citation type="submission" date="2013-07" db="EMBL/GenBank/DDBJ databases">
        <title>The genome of Eucalyptus grandis.</title>
        <authorList>
            <person name="Schmutz J."/>
            <person name="Hayes R."/>
            <person name="Myburg A."/>
            <person name="Tuskan G."/>
            <person name="Grattapaglia D."/>
            <person name="Rokhsar D.S."/>
        </authorList>
    </citation>
    <scope>NUCLEOTIDE SEQUENCE</scope>
    <source>
        <tissue evidence="2">Leaf extractions</tissue>
    </source>
</reference>
<feature type="compositionally biased region" description="Basic and acidic residues" evidence="1">
    <location>
        <begin position="164"/>
        <end position="174"/>
    </location>
</feature>
<feature type="compositionally biased region" description="Basic residues" evidence="1">
    <location>
        <begin position="143"/>
        <end position="163"/>
    </location>
</feature>
<dbReference type="PANTHER" id="PTHR37218">
    <property type="entry name" value="COILED-COIL PROTEIN"/>
    <property type="match status" value="1"/>
</dbReference>
<dbReference type="OMA" id="FPRHEKI"/>
<dbReference type="AlphaFoldDB" id="A0A059C424"/>
<evidence type="ECO:0000313" key="2">
    <source>
        <dbReference type="EMBL" id="KCW72916.1"/>
    </source>
</evidence>
<gene>
    <name evidence="2" type="ORF">EUGRSUZ_E01357</name>
</gene>
<dbReference type="EMBL" id="KK198757">
    <property type="protein sequence ID" value="KCW72916.1"/>
    <property type="molecule type" value="Genomic_DNA"/>
</dbReference>
<feature type="region of interest" description="Disordered" evidence="1">
    <location>
        <begin position="1"/>
        <end position="174"/>
    </location>
</feature>
<dbReference type="OrthoDB" id="673745at2759"/>
<organism evidence="2">
    <name type="scientific">Eucalyptus grandis</name>
    <name type="common">Flooded gum</name>
    <dbReference type="NCBI Taxonomy" id="71139"/>
    <lineage>
        <taxon>Eukaryota</taxon>
        <taxon>Viridiplantae</taxon>
        <taxon>Streptophyta</taxon>
        <taxon>Embryophyta</taxon>
        <taxon>Tracheophyta</taxon>
        <taxon>Spermatophyta</taxon>
        <taxon>Magnoliopsida</taxon>
        <taxon>eudicotyledons</taxon>
        <taxon>Gunneridae</taxon>
        <taxon>Pentapetalae</taxon>
        <taxon>rosids</taxon>
        <taxon>malvids</taxon>
        <taxon>Myrtales</taxon>
        <taxon>Myrtaceae</taxon>
        <taxon>Myrtoideae</taxon>
        <taxon>Eucalypteae</taxon>
        <taxon>Eucalyptus</taxon>
    </lineage>
</organism>